<dbReference type="Gene3D" id="3.30.70.330">
    <property type="match status" value="1"/>
</dbReference>
<feature type="compositionally biased region" description="Basic and acidic residues" evidence="15">
    <location>
        <begin position="151"/>
        <end position="172"/>
    </location>
</feature>
<evidence type="ECO:0000256" key="3">
    <source>
        <dbReference type="ARBA" id="ARBA00022448"/>
    </source>
</evidence>
<evidence type="ECO:0000256" key="10">
    <source>
        <dbReference type="ARBA" id="ARBA00023170"/>
    </source>
</evidence>
<comment type="caution">
    <text evidence="18">The sequence shown here is derived from an EMBL/GenBank/DDBJ whole genome shotgun (WGS) entry which is preliminary data.</text>
</comment>
<dbReference type="InterPro" id="IPR006985">
    <property type="entry name" value="RAMP"/>
</dbReference>
<feature type="compositionally biased region" description="Low complexity" evidence="15">
    <location>
        <begin position="929"/>
        <end position="943"/>
    </location>
</feature>
<feature type="region of interest" description="Disordered" evidence="15">
    <location>
        <begin position="151"/>
        <end position="185"/>
    </location>
</feature>
<reference evidence="18" key="1">
    <citation type="submission" date="2020-03" db="EMBL/GenBank/DDBJ databases">
        <title>Studies in the Genomics of Life Span.</title>
        <authorList>
            <person name="Glass D."/>
        </authorList>
    </citation>
    <scope>NUCLEOTIDE SEQUENCE</scope>
    <source>
        <strain evidence="18">LTLLF</strain>
        <tissue evidence="18">Muscle</tissue>
    </source>
</reference>
<proteinExistence type="inferred from homology"/>
<dbReference type="InterPro" id="IPR000504">
    <property type="entry name" value="RRM_dom"/>
</dbReference>
<keyword evidence="4" id="KW-1003">Cell membrane</keyword>
<dbReference type="GO" id="GO:0031623">
    <property type="term" value="P:receptor internalization"/>
    <property type="evidence" value="ECO:0007669"/>
    <property type="project" value="TreeGrafter"/>
</dbReference>
<evidence type="ECO:0000313" key="18">
    <source>
        <dbReference type="EMBL" id="KAH0509418.1"/>
    </source>
</evidence>
<dbReference type="GO" id="GO:0015026">
    <property type="term" value="F:coreceptor activity"/>
    <property type="evidence" value="ECO:0007669"/>
    <property type="project" value="InterPro"/>
</dbReference>
<evidence type="ECO:0000256" key="5">
    <source>
        <dbReference type="ARBA" id="ARBA00022692"/>
    </source>
</evidence>
<dbReference type="GO" id="GO:0043235">
    <property type="term" value="C:receptor complex"/>
    <property type="evidence" value="ECO:0007669"/>
    <property type="project" value="TreeGrafter"/>
</dbReference>
<keyword evidence="10" id="KW-0675">Receptor</keyword>
<dbReference type="AlphaFoldDB" id="A0A8J6GGP4"/>
<comment type="subunit">
    <text evidence="13">Heterodimer of CALCRL and RAMP1; the interaction induces allosteric modulation of CALCRL function and CGRP1/CALCA and CGRP2/CALCB ligand specificity. Heterodimer of CALCR and RAMP1; interaction forms the AMYR1 receptor complex for amylin/IAPP and CGRP1/CALCA ligands.</text>
</comment>
<evidence type="ECO:0000256" key="16">
    <source>
        <dbReference type="SAM" id="Phobius"/>
    </source>
</evidence>
<feature type="region of interest" description="Disordered" evidence="15">
    <location>
        <begin position="449"/>
        <end position="470"/>
    </location>
</feature>
<keyword evidence="9" id="KW-1015">Disulfide bond</keyword>
<evidence type="ECO:0000256" key="1">
    <source>
        <dbReference type="ARBA" id="ARBA00004251"/>
    </source>
</evidence>
<dbReference type="GO" id="GO:0008277">
    <property type="term" value="P:regulation of G protein-coupled receptor signaling pathway"/>
    <property type="evidence" value="ECO:0007669"/>
    <property type="project" value="InterPro"/>
</dbReference>
<comment type="function">
    <text evidence="12">Accessory protein that interacts with and modulates the function of G-protein coupled receptors including calcitonin gene-related peptide type 1 receptor (CALCRL) and calcitonin receptor (CALCR). Required for the transport of CALCRL to the plasma membrane. Together with CALCRL, form the receptor complex for the calcitonin gene-related peptides CGRP1/CALCA and CGRP2/CALCB. Together with CALCR, form the AMYR1 receptor complex for amylin/IAPP and CGRP1/CALCA.</text>
</comment>
<dbReference type="PROSITE" id="PS50102">
    <property type="entry name" value="RRM"/>
    <property type="match status" value="1"/>
</dbReference>
<dbReference type="SUPFAM" id="SSF54928">
    <property type="entry name" value="RNA-binding domain, RBD"/>
    <property type="match status" value="1"/>
</dbReference>
<dbReference type="GO" id="GO:0006886">
    <property type="term" value="P:intracellular protein transport"/>
    <property type="evidence" value="ECO:0007669"/>
    <property type="project" value="InterPro"/>
</dbReference>
<dbReference type="GO" id="GO:0005886">
    <property type="term" value="C:plasma membrane"/>
    <property type="evidence" value="ECO:0007669"/>
    <property type="project" value="UniProtKB-SubCell"/>
</dbReference>
<dbReference type="InterPro" id="IPR035979">
    <property type="entry name" value="RBD_domain_sf"/>
</dbReference>
<keyword evidence="5 16" id="KW-0812">Transmembrane</keyword>
<keyword evidence="6" id="KW-0732">Signal</keyword>
<gene>
    <name evidence="18" type="ORF">LTLLF_104725</name>
</gene>
<dbReference type="PANTHER" id="PTHR14076">
    <property type="entry name" value="RECEPTOR ACTIVITY MODIFYING PROTEIN RAMP"/>
    <property type="match status" value="1"/>
</dbReference>
<evidence type="ECO:0000256" key="4">
    <source>
        <dbReference type="ARBA" id="ARBA00022475"/>
    </source>
</evidence>
<dbReference type="SMART" id="SM00360">
    <property type="entry name" value="RRM"/>
    <property type="match status" value="1"/>
</dbReference>
<keyword evidence="8 16" id="KW-0472">Membrane</keyword>
<name>A0A8J6GGP4_MICOH</name>
<feature type="region of interest" description="Disordered" evidence="15">
    <location>
        <begin position="500"/>
        <end position="531"/>
    </location>
</feature>
<feature type="compositionally biased region" description="Low complexity" evidence="15">
    <location>
        <begin position="453"/>
        <end position="464"/>
    </location>
</feature>
<dbReference type="PANTHER" id="PTHR14076:SF3">
    <property type="entry name" value="RECEPTOR ACTIVITY-MODIFYING PROTEIN 1"/>
    <property type="match status" value="1"/>
</dbReference>
<feature type="region of interest" description="Disordered" evidence="15">
    <location>
        <begin position="779"/>
        <end position="810"/>
    </location>
</feature>
<feature type="region of interest" description="Disordered" evidence="15">
    <location>
        <begin position="1"/>
        <end position="29"/>
    </location>
</feature>
<protein>
    <recommendedName>
        <fullName evidence="11">Receptor activity-modifying protein 1</fullName>
    </recommendedName>
</protein>
<feature type="domain" description="RRM" evidence="17">
    <location>
        <begin position="702"/>
        <end position="775"/>
    </location>
</feature>
<dbReference type="Pfam" id="PF00076">
    <property type="entry name" value="RRM_1"/>
    <property type="match status" value="1"/>
</dbReference>
<keyword evidence="3" id="KW-0813">Transport</keyword>
<evidence type="ECO:0000256" key="12">
    <source>
        <dbReference type="ARBA" id="ARBA00049570"/>
    </source>
</evidence>
<evidence type="ECO:0000256" key="15">
    <source>
        <dbReference type="SAM" id="MobiDB-lite"/>
    </source>
</evidence>
<accession>A0A8J6GGP4</accession>
<feature type="region of interest" description="Disordered" evidence="15">
    <location>
        <begin position="910"/>
        <end position="943"/>
    </location>
</feature>
<organism evidence="18 19">
    <name type="scientific">Microtus ochrogaster</name>
    <name type="common">Prairie vole</name>
    <dbReference type="NCBI Taxonomy" id="79684"/>
    <lineage>
        <taxon>Eukaryota</taxon>
        <taxon>Metazoa</taxon>
        <taxon>Chordata</taxon>
        <taxon>Craniata</taxon>
        <taxon>Vertebrata</taxon>
        <taxon>Euteleostomi</taxon>
        <taxon>Mammalia</taxon>
        <taxon>Eutheria</taxon>
        <taxon>Euarchontoglires</taxon>
        <taxon>Glires</taxon>
        <taxon>Rodentia</taxon>
        <taxon>Myomorpha</taxon>
        <taxon>Muroidea</taxon>
        <taxon>Cricetidae</taxon>
        <taxon>Arvicolinae</taxon>
        <taxon>Microtus</taxon>
    </lineage>
</organism>
<evidence type="ECO:0000256" key="11">
    <source>
        <dbReference type="ARBA" id="ARBA00041071"/>
    </source>
</evidence>
<dbReference type="GO" id="GO:0006816">
    <property type="term" value="P:calcium ion transport"/>
    <property type="evidence" value="ECO:0007669"/>
    <property type="project" value="TreeGrafter"/>
</dbReference>
<dbReference type="GO" id="GO:0007186">
    <property type="term" value="P:G protein-coupled receptor signaling pathway"/>
    <property type="evidence" value="ECO:0007669"/>
    <property type="project" value="TreeGrafter"/>
</dbReference>
<dbReference type="Pfam" id="PF04901">
    <property type="entry name" value="RAMP"/>
    <property type="match status" value="1"/>
</dbReference>
<evidence type="ECO:0000256" key="14">
    <source>
        <dbReference type="PROSITE-ProRule" id="PRU00176"/>
    </source>
</evidence>
<keyword evidence="14" id="KW-0694">RNA-binding</keyword>
<evidence type="ECO:0000256" key="2">
    <source>
        <dbReference type="ARBA" id="ARBA00007087"/>
    </source>
</evidence>
<dbReference type="EMBL" id="JAATJU010022900">
    <property type="protein sequence ID" value="KAH0509418.1"/>
    <property type="molecule type" value="Genomic_DNA"/>
</dbReference>
<sequence length="1108" mass="123394">MQATSVVETDSDKNYHKNGGNLHKDKPKKENVLFSNGCNEVKSAFPDGEWDSLAAEHRDSDKEISSIDKIDLSEPSFSANQDTNVENNFSQSSEFEDSVDYAFLNETYFIHCSESKLKNENLPRFYSELRPEVHKKVETFFDILGAQDESSVRLERRHETPAGDCGDLQRSDVDDDSQQEYHSAEQECISTHLPFDPAKTVGKSNLDVSELKTSGSGIKCVGNLEANHVKLESVPSPSLESLDVSAQECLPLSSKSQSSDKSKEYHQPKFEKCKEQEIGLLNRKAFDIFQRSSSPLNPQKVPQTKMYAKEMKSQTAESKDFCGNRNFQNKTLQCSESPISFPPDQTLGTQLKADNLHQTTGASIFDDSVISLCGSLQYKSLPGPGFFSFELPKVAVTDTQAEVEDSCLRPVKSGAADKTCSHDVKEECLKSVPDAASCSLPVQPTLDASRGASARSSVLSTSSSTEMPVLRRQQPEEWQCEKQSVACNTDWSCRQDCRDAQTTAPNGPGKTLSMDSLKPSGNSLNENSLELRKTFDATDRKKHLERNLPSNSAKKELGSTLLSVLGDLKVRYMNLKEKVHKGIPLEELPPLSVEAKLLSAFSDFASRMSLVADNNHPKQDESPVNDGFKNGDINIDFTQLKLDDKEYKSFREVSEDWFDATERLTGVDFSGAQENGIEHDGWNPKSPLEMKNGELLRRSKGFLIHVGGLCPSVSEDDLRSHFQKYQVSDISIYDSTNYRYASLAFAKTSNAKKAVKEMNGIEINGKSVNVRLVKIPGEHTPPLLSKNGTSTNVSHLEKNSNKEGTFTSSACRLPRARPRQLESEQDSEFPPLDQGVKKNCNQIESAQLLPETPVQVIPSNTLNLRSFTKIMKRLGELHPDISSVELVRDGLDREQPRLEPPLQSQLRLQSQVPPASFRPRQRGVGAAVGRARPLPSSRPRRVSSGLRALQGAGTAGALLTMAPGLRDLPRRGLWLLLAHHVFMVTACRNPDYGTFIHNLCFSRFQKNMDAIGKTLWCDWEKTIESYWELTHCTKYVAHSTGCFWPNPEVDKFFITIHHLYFSQCPVSGRALQDPPNSVLCPFIMLPITVTLLMTALVVWRSKHTEGIV</sequence>
<evidence type="ECO:0000256" key="9">
    <source>
        <dbReference type="ARBA" id="ARBA00023157"/>
    </source>
</evidence>
<comment type="subcellular location">
    <subcellularLocation>
        <location evidence="1">Cell membrane</location>
        <topology evidence="1">Single-pass type I membrane protein</topology>
    </subcellularLocation>
</comment>
<evidence type="ECO:0000313" key="19">
    <source>
        <dbReference type="Proteomes" id="UP000710432"/>
    </source>
</evidence>
<comment type="similarity">
    <text evidence="2">Belongs to the RAMP family.</text>
</comment>
<evidence type="ECO:0000256" key="13">
    <source>
        <dbReference type="ARBA" id="ARBA00049674"/>
    </source>
</evidence>
<dbReference type="InterPro" id="IPR038126">
    <property type="entry name" value="RAMP_sf"/>
</dbReference>
<evidence type="ECO:0000256" key="7">
    <source>
        <dbReference type="ARBA" id="ARBA00022989"/>
    </source>
</evidence>
<dbReference type="Gene3D" id="1.10.150.510">
    <property type="entry name" value="Receptor activity modifying family"/>
    <property type="match status" value="1"/>
</dbReference>
<evidence type="ECO:0000256" key="8">
    <source>
        <dbReference type="ARBA" id="ARBA00023136"/>
    </source>
</evidence>
<dbReference type="InterPro" id="IPR012677">
    <property type="entry name" value="Nucleotide-bd_a/b_plait_sf"/>
</dbReference>
<dbReference type="GO" id="GO:0009986">
    <property type="term" value="C:cell surface"/>
    <property type="evidence" value="ECO:0007669"/>
    <property type="project" value="TreeGrafter"/>
</dbReference>
<keyword evidence="7 16" id="KW-1133">Transmembrane helix</keyword>
<feature type="transmembrane region" description="Helical" evidence="16">
    <location>
        <begin position="1082"/>
        <end position="1099"/>
    </location>
</feature>
<evidence type="ECO:0000256" key="6">
    <source>
        <dbReference type="ARBA" id="ARBA00022729"/>
    </source>
</evidence>
<dbReference type="GO" id="GO:0072659">
    <property type="term" value="P:protein localization to plasma membrane"/>
    <property type="evidence" value="ECO:0007669"/>
    <property type="project" value="TreeGrafter"/>
</dbReference>
<evidence type="ECO:0000259" key="17">
    <source>
        <dbReference type="PROSITE" id="PS50102"/>
    </source>
</evidence>
<dbReference type="Proteomes" id="UP000710432">
    <property type="component" value="Unassembled WGS sequence"/>
</dbReference>
<feature type="compositionally biased region" description="Polar residues" evidence="15">
    <location>
        <begin position="519"/>
        <end position="528"/>
    </location>
</feature>
<dbReference type="GO" id="GO:0003723">
    <property type="term" value="F:RNA binding"/>
    <property type="evidence" value="ECO:0007669"/>
    <property type="project" value="UniProtKB-UniRule"/>
</dbReference>
<dbReference type="GO" id="GO:0032870">
    <property type="term" value="P:cellular response to hormone stimulus"/>
    <property type="evidence" value="ECO:0007669"/>
    <property type="project" value="TreeGrafter"/>
</dbReference>